<dbReference type="CDD" id="cd20736">
    <property type="entry name" value="PoNe_Nuclease"/>
    <property type="match status" value="1"/>
</dbReference>
<proteinExistence type="inferred from homology"/>
<keyword evidence="4" id="KW-1185">Reference proteome</keyword>
<dbReference type="Pfam" id="PF02021">
    <property type="entry name" value="UPF0102"/>
    <property type="match status" value="1"/>
</dbReference>
<name>A0ABU3K3E4_9BACT</name>
<dbReference type="NCBIfam" id="NF009154">
    <property type="entry name" value="PRK12497.3-3"/>
    <property type="match status" value="1"/>
</dbReference>
<accession>A0ABU3K3E4</accession>
<comment type="caution">
    <text evidence="3">The sequence shown here is derived from an EMBL/GenBank/DDBJ whole genome shotgun (WGS) entry which is preliminary data.</text>
</comment>
<dbReference type="InterPro" id="IPR011335">
    <property type="entry name" value="Restrct_endonuc-II-like"/>
</dbReference>
<evidence type="ECO:0000313" key="3">
    <source>
        <dbReference type="EMBL" id="MDT7040904.1"/>
    </source>
</evidence>
<dbReference type="RefSeq" id="WP_313831263.1">
    <property type="nucleotide sequence ID" value="NZ_JAQOUE010000001.1"/>
</dbReference>
<dbReference type="Gene3D" id="3.40.1350.10">
    <property type="match status" value="1"/>
</dbReference>
<dbReference type="EMBL" id="JAQOUE010000001">
    <property type="protein sequence ID" value="MDT7040904.1"/>
    <property type="molecule type" value="Genomic_DNA"/>
</dbReference>
<dbReference type="HAMAP" id="MF_00048">
    <property type="entry name" value="UPF0102"/>
    <property type="match status" value="1"/>
</dbReference>
<evidence type="ECO:0000256" key="2">
    <source>
        <dbReference type="HAMAP-Rule" id="MF_00048"/>
    </source>
</evidence>
<gene>
    <name evidence="3" type="ORF">PPG34_00995</name>
</gene>
<evidence type="ECO:0000256" key="1">
    <source>
        <dbReference type="ARBA" id="ARBA00006738"/>
    </source>
</evidence>
<dbReference type="InterPro" id="IPR011856">
    <property type="entry name" value="tRNA_endonuc-like_dom_sf"/>
</dbReference>
<comment type="similarity">
    <text evidence="1 2">Belongs to the UPF0102 family.</text>
</comment>
<dbReference type="NCBIfam" id="TIGR00252">
    <property type="entry name" value="YraN family protein"/>
    <property type="match status" value="1"/>
</dbReference>
<dbReference type="SUPFAM" id="SSF52980">
    <property type="entry name" value="Restriction endonuclease-like"/>
    <property type="match status" value="1"/>
</dbReference>
<sequence length="128" mass="14596">MTSNSQVFGKDAEVAAEQYLRQLGYRILGRNVRLSNGELDLVAQHQDTIVFVEVKARRTAQFGGAKYSVTSQKQKRLINLAAQYLSQHELSQRLSRFDVILYQCDDKQVGHLEHLANAFELEGNDGRW</sequence>
<reference evidence="3 4" key="1">
    <citation type="journal article" date="2023" name="ISME J.">
        <title>Cultivation and genomic characterization of novel and ubiquitous marine nitrite-oxidizing bacteria from the Nitrospirales.</title>
        <authorList>
            <person name="Mueller A.J."/>
            <person name="Daebeler A."/>
            <person name="Herbold C.W."/>
            <person name="Kirkegaard R.H."/>
            <person name="Daims H."/>
        </authorList>
    </citation>
    <scope>NUCLEOTIDE SEQUENCE [LARGE SCALE GENOMIC DNA]</scope>
    <source>
        <strain evidence="3 4">EB</strain>
    </source>
</reference>
<dbReference type="NCBIfam" id="NF009150">
    <property type="entry name" value="PRK12497.1-3"/>
    <property type="match status" value="1"/>
</dbReference>
<organism evidence="3 4">
    <name type="scientific">Candidatus Nitronereus thalassa</name>
    <dbReference type="NCBI Taxonomy" id="3020898"/>
    <lineage>
        <taxon>Bacteria</taxon>
        <taxon>Pseudomonadati</taxon>
        <taxon>Nitrospirota</taxon>
        <taxon>Nitrospiria</taxon>
        <taxon>Nitrospirales</taxon>
        <taxon>Nitrospiraceae</taxon>
        <taxon>Candidatus Nitronereus</taxon>
    </lineage>
</organism>
<dbReference type="Proteomes" id="UP001250932">
    <property type="component" value="Unassembled WGS sequence"/>
</dbReference>
<evidence type="ECO:0000313" key="4">
    <source>
        <dbReference type="Proteomes" id="UP001250932"/>
    </source>
</evidence>
<dbReference type="PANTHER" id="PTHR34039:SF1">
    <property type="entry name" value="UPF0102 PROTEIN YRAN"/>
    <property type="match status" value="1"/>
</dbReference>
<dbReference type="PANTHER" id="PTHR34039">
    <property type="entry name" value="UPF0102 PROTEIN YRAN"/>
    <property type="match status" value="1"/>
</dbReference>
<protein>
    <recommendedName>
        <fullName evidence="2">UPF0102 protein PPG34_00995</fullName>
    </recommendedName>
</protein>
<dbReference type="InterPro" id="IPR003509">
    <property type="entry name" value="UPF0102_YraN-like"/>
</dbReference>